<evidence type="ECO:0000256" key="1">
    <source>
        <dbReference type="SAM" id="Phobius"/>
    </source>
</evidence>
<evidence type="ECO:0000313" key="3">
    <source>
        <dbReference type="Proteomes" id="UP001589898"/>
    </source>
</evidence>
<feature type="transmembrane region" description="Helical" evidence="1">
    <location>
        <begin position="149"/>
        <end position="168"/>
    </location>
</feature>
<accession>A0ABV6SSJ2</accession>
<feature type="transmembrane region" description="Helical" evidence="1">
    <location>
        <begin position="36"/>
        <end position="58"/>
    </location>
</feature>
<keyword evidence="1" id="KW-1133">Transmembrane helix</keyword>
<dbReference type="RefSeq" id="WP_229823571.1">
    <property type="nucleotide sequence ID" value="NZ_BMZT01000012.1"/>
</dbReference>
<name>A0ABV6SSJ2_9GAMM</name>
<gene>
    <name evidence="2" type="ORF">ACFFFU_01345</name>
</gene>
<dbReference type="Proteomes" id="UP001589898">
    <property type="component" value="Unassembled WGS sequence"/>
</dbReference>
<sequence>MDMRRLALPMLLAAAGLGLWMLLAGAESLFGLDLGSIGFAVLVLSAWGALHGVWRLSLTDAELQVSPAEWKAWIGTAFMAAAVAYFVARMHVFQTPSLADSPEAQQVGRNLVMLLVAWTVLSSTVGRRWKDRVQEDERDREIEREAAGWSRHAVTGMIVVLAVLLGISPADRLQWASLPMIANLLVLVLMVGCLVDNGASAVRHWLDRR</sequence>
<feature type="transmembrane region" description="Helical" evidence="1">
    <location>
        <begin position="108"/>
        <end position="129"/>
    </location>
</feature>
<feature type="transmembrane region" description="Helical" evidence="1">
    <location>
        <begin position="70"/>
        <end position="88"/>
    </location>
</feature>
<evidence type="ECO:0000313" key="2">
    <source>
        <dbReference type="EMBL" id="MFC0716408.1"/>
    </source>
</evidence>
<keyword evidence="1" id="KW-0472">Membrane</keyword>
<comment type="caution">
    <text evidence="2">The sequence shown here is derived from an EMBL/GenBank/DDBJ whole genome shotgun (WGS) entry which is preliminary data.</text>
</comment>
<organism evidence="2 3">
    <name type="scientific">Luteimonas padinae</name>
    <dbReference type="NCBI Taxonomy" id="1714359"/>
    <lineage>
        <taxon>Bacteria</taxon>
        <taxon>Pseudomonadati</taxon>
        <taxon>Pseudomonadota</taxon>
        <taxon>Gammaproteobacteria</taxon>
        <taxon>Lysobacterales</taxon>
        <taxon>Lysobacteraceae</taxon>
        <taxon>Luteimonas</taxon>
    </lineage>
</organism>
<reference evidence="2 3" key="1">
    <citation type="submission" date="2024-09" db="EMBL/GenBank/DDBJ databases">
        <authorList>
            <person name="Sun Q."/>
            <person name="Mori K."/>
        </authorList>
    </citation>
    <scope>NUCLEOTIDE SEQUENCE [LARGE SCALE GENOMIC DNA]</scope>
    <source>
        <strain evidence="2 3">KCTC 52403</strain>
    </source>
</reference>
<feature type="transmembrane region" description="Helical" evidence="1">
    <location>
        <begin position="180"/>
        <end position="199"/>
    </location>
</feature>
<dbReference type="EMBL" id="JBHLTF010000004">
    <property type="protein sequence ID" value="MFC0716408.1"/>
    <property type="molecule type" value="Genomic_DNA"/>
</dbReference>
<protein>
    <submittedName>
        <fullName evidence="2">Uncharacterized protein</fullName>
    </submittedName>
</protein>
<keyword evidence="3" id="KW-1185">Reference proteome</keyword>
<proteinExistence type="predicted"/>
<keyword evidence="1" id="KW-0812">Transmembrane</keyword>